<evidence type="ECO:0000313" key="4">
    <source>
        <dbReference type="EMBL" id="CAF1510628.1"/>
    </source>
</evidence>
<gene>
    <name evidence="4" type="ORF">JXQ802_LOCUS40975</name>
    <name evidence="2" type="ORF">PYM288_LOCUS26278</name>
    <name evidence="3" type="ORF">RFH988_LOCUS28448</name>
</gene>
<organism evidence="4 5">
    <name type="scientific">Rotaria sordida</name>
    <dbReference type="NCBI Taxonomy" id="392033"/>
    <lineage>
        <taxon>Eukaryota</taxon>
        <taxon>Metazoa</taxon>
        <taxon>Spiralia</taxon>
        <taxon>Gnathifera</taxon>
        <taxon>Rotifera</taxon>
        <taxon>Eurotatoria</taxon>
        <taxon>Bdelloidea</taxon>
        <taxon>Philodinida</taxon>
        <taxon>Philodinidae</taxon>
        <taxon>Rotaria</taxon>
    </lineage>
</organism>
<evidence type="ECO:0000313" key="5">
    <source>
        <dbReference type="Proteomes" id="UP000663870"/>
    </source>
</evidence>
<feature type="transmembrane region" description="Helical" evidence="1">
    <location>
        <begin position="46"/>
        <end position="65"/>
    </location>
</feature>
<comment type="caution">
    <text evidence="4">The sequence shown here is derived from an EMBL/GenBank/DDBJ whole genome shotgun (WGS) entry which is preliminary data.</text>
</comment>
<sequence>MMENDYEAQTTPNIYSSNTFHDSSLNKDKSFLQENKQSNINLSRKIIVFELFNCAISFILFRLVYSRCCLGVSGQTNGSVL</sequence>
<reference evidence="4" key="1">
    <citation type="submission" date="2021-02" db="EMBL/GenBank/DDBJ databases">
        <authorList>
            <person name="Nowell W R."/>
        </authorList>
    </citation>
    <scope>NUCLEOTIDE SEQUENCE</scope>
</reference>
<dbReference type="EMBL" id="CAJNOH010001546">
    <property type="protein sequence ID" value="CAF1228945.1"/>
    <property type="molecule type" value="Genomic_DNA"/>
</dbReference>
<dbReference type="Proteomes" id="UP000663882">
    <property type="component" value="Unassembled WGS sequence"/>
</dbReference>
<keyword evidence="5" id="KW-1185">Reference proteome</keyword>
<evidence type="ECO:0000313" key="3">
    <source>
        <dbReference type="EMBL" id="CAF1276119.1"/>
    </source>
</evidence>
<keyword evidence="1" id="KW-0812">Transmembrane</keyword>
<keyword evidence="1" id="KW-1133">Transmembrane helix</keyword>
<dbReference type="EMBL" id="CAJNOO010002529">
    <property type="protein sequence ID" value="CAF1276119.1"/>
    <property type="molecule type" value="Genomic_DNA"/>
</dbReference>
<evidence type="ECO:0000313" key="2">
    <source>
        <dbReference type="EMBL" id="CAF1228945.1"/>
    </source>
</evidence>
<dbReference type="AlphaFoldDB" id="A0A815U3S5"/>
<dbReference type="Proteomes" id="UP000663870">
    <property type="component" value="Unassembled WGS sequence"/>
</dbReference>
<protein>
    <submittedName>
        <fullName evidence="4">Uncharacterized protein</fullName>
    </submittedName>
</protein>
<proteinExistence type="predicted"/>
<dbReference type="Proteomes" id="UP000663854">
    <property type="component" value="Unassembled WGS sequence"/>
</dbReference>
<dbReference type="EMBL" id="CAJNOL010002544">
    <property type="protein sequence ID" value="CAF1510628.1"/>
    <property type="molecule type" value="Genomic_DNA"/>
</dbReference>
<evidence type="ECO:0000256" key="1">
    <source>
        <dbReference type="SAM" id="Phobius"/>
    </source>
</evidence>
<name>A0A815U3S5_9BILA</name>
<accession>A0A815U3S5</accession>
<keyword evidence="1" id="KW-0472">Membrane</keyword>